<name>A0A240TYP5_9BURK</name>
<dbReference type="PANTHER" id="PTHR37946">
    <property type="entry name" value="SLL1969 PROTEIN"/>
    <property type="match status" value="1"/>
</dbReference>
<evidence type="ECO:0000313" key="3">
    <source>
        <dbReference type="EMBL" id="ART50749.1"/>
    </source>
</evidence>
<sequence length="305" mass="33243">MNARWQQAVVIFNLLATIAWLAWQWPRSPLMALAGVAAALALFGLVLGLQFVTMLRVNRSDPAPRPSWRQLASAWLAEARLALVVFGWRQPFRHSAVPDWLPPLAPGQRATRRGVVLVHGFLCNRGFWLPWMAALRERGHAYVAVTLEPAFGSMDDYAATVDGAVQRVTEATGMAPVVVGHSMGGLVARAWLRSLAPDTAAARMHRVITLGTPHGGTWAGRFSRSVNGQQMALGGDWVQQLQQDEPAARAARFICWYSNCDNIVFPAGTAMLLGADNRLVEGVAHMQMAFDPAVMGACLEEIARG</sequence>
<evidence type="ECO:0000256" key="1">
    <source>
        <dbReference type="SAM" id="Phobius"/>
    </source>
</evidence>
<reference evidence="3 4" key="1">
    <citation type="submission" date="2017-05" db="EMBL/GenBank/DDBJ databases">
        <title>Polyphasic characterization of four soil-derived phenanthrene-degrading Acidovorax strains and proposal of Acidovorax phenanthrenivorans sp. nov.</title>
        <authorList>
            <person name="Singleton D.R."/>
            <person name="Lee J."/>
            <person name="Dickey A.N."/>
            <person name="Stroud A."/>
            <person name="Scholl E.H."/>
            <person name="Wright F.A."/>
            <person name="Aitken M.D."/>
        </authorList>
    </citation>
    <scope>NUCLEOTIDE SEQUENCE [LARGE SCALE GENOMIC DNA]</scope>
    <source>
        <strain evidence="3">NA3</strain>
    </source>
</reference>
<dbReference type="SUPFAM" id="SSF53474">
    <property type="entry name" value="alpha/beta-Hydrolases"/>
    <property type="match status" value="1"/>
</dbReference>
<feature type="transmembrane region" description="Helical" evidence="1">
    <location>
        <begin position="30"/>
        <end position="52"/>
    </location>
</feature>
<feature type="domain" description="AB hydrolase-1" evidence="2">
    <location>
        <begin position="115"/>
        <end position="249"/>
    </location>
</feature>
<gene>
    <name evidence="3" type="ORF">CBP34_02420</name>
</gene>
<evidence type="ECO:0000313" key="4">
    <source>
        <dbReference type="Proteomes" id="UP000194432"/>
    </source>
</evidence>
<dbReference type="AlphaFoldDB" id="A0A240TYP5"/>
<keyword evidence="4" id="KW-1185">Reference proteome</keyword>
<dbReference type="Proteomes" id="UP000194432">
    <property type="component" value="Chromosome 1"/>
</dbReference>
<dbReference type="PANTHER" id="PTHR37946:SF1">
    <property type="entry name" value="SLL1969 PROTEIN"/>
    <property type="match status" value="1"/>
</dbReference>
<dbReference type="RefSeq" id="WP_094097196.1">
    <property type="nucleotide sequence ID" value="NZ_CP021361.1"/>
</dbReference>
<accession>A0A240TYP5</accession>
<dbReference type="InterPro" id="IPR000073">
    <property type="entry name" value="AB_hydrolase_1"/>
</dbReference>
<keyword evidence="1" id="KW-1133">Transmembrane helix</keyword>
<dbReference type="InterPro" id="IPR029058">
    <property type="entry name" value="AB_hydrolase_fold"/>
</dbReference>
<dbReference type="KEGG" id="acin:CBP34_02420"/>
<keyword evidence="1" id="KW-0472">Membrane</keyword>
<dbReference type="Gene3D" id="3.40.50.1820">
    <property type="entry name" value="alpha/beta hydrolase"/>
    <property type="match status" value="1"/>
</dbReference>
<keyword evidence="1" id="KW-0812">Transmembrane</keyword>
<organism evidence="3 4">
    <name type="scientific">Acidovorax carolinensis</name>
    <dbReference type="NCBI Taxonomy" id="553814"/>
    <lineage>
        <taxon>Bacteria</taxon>
        <taxon>Pseudomonadati</taxon>
        <taxon>Pseudomonadota</taxon>
        <taxon>Betaproteobacteria</taxon>
        <taxon>Burkholderiales</taxon>
        <taxon>Comamonadaceae</taxon>
        <taxon>Acidovorax</taxon>
    </lineage>
</organism>
<protein>
    <submittedName>
        <fullName evidence="3">Permease</fullName>
    </submittedName>
</protein>
<evidence type="ECO:0000259" key="2">
    <source>
        <dbReference type="Pfam" id="PF12697"/>
    </source>
</evidence>
<dbReference type="EMBL" id="CP021361">
    <property type="protein sequence ID" value="ART50749.1"/>
    <property type="molecule type" value="Genomic_DNA"/>
</dbReference>
<dbReference type="Pfam" id="PF12697">
    <property type="entry name" value="Abhydrolase_6"/>
    <property type="match status" value="1"/>
</dbReference>
<feature type="transmembrane region" description="Helical" evidence="1">
    <location>
        <begin position="6"/>
        <end position="23"/>
    </location>
</feature>
<proteinExistence type="predicted"/>